<reference evidence="2" key="3">
    <citation type="submission" date="2020-12" db="UniProtKB">
        <authorList>
            <consortium name="EnsemblPlants"/>
        </authorList>
    </citation>
    <scope>IDENTIFICATION</scope>
</reference>
<dbReference type="EMBL" id="ABEU02000008">
    <property type="protein sequence ID" value="PNR50105.1"/>
    <property type="molecule type" value="Genomic_DNA"/>
</dbReference>
<evidence type="ECO:0000313" key="1">
    <source>
        <dbReference type="EMBL" id="PNR50105.1"/>
    </source>
</evidence>
<reference evidence="1 3" key="1">
    <citation type="journal article" date="2008" name="Science">
        <title>The Physcomitrella genome reveals evolutionary insights into the conquest of land by plants.</title>
        <authorList>
            <person name="Rensing S."/>
            <person name="Lang D."/>
            <person name="Zimmer A."/>
            <person name="Terry A."/>
            <person name="Salamov A."/>
            <person name="Shapiro H."/>
            <person name="Nishiyama T."/>
            <person name="Perroud P.-F."/>
            <person name="Lindquist E."/>
            <person name="Kamisugi Y."/>
            <person name="Tanahashi T."/>
            <person name="Sakakibara K."/>
            <person name="Fujita T."/>
            <person name="Oishi K."/>
            <person name="Shin-I T."/>
            <person name="Kuroki Y."/>
            <person name="Toyoda A."/>
            <person name="Suzuki Y."/>
            <person name="Hashimoto A."/>
            <person name="Yamaguchi K."/>
            <person name="Sugano A."/>
            <person name="Kohara Y."/>
            <person name="Fujiyama A."/>
            <person name="Anterola A."/>
            <person name="Aoki S."/>
            <person name="Ashton N."/>
            <person name="Barbazuk W.B."/>
            <person name="Barker E."/>
            <person name="Bennetzen J."/>
            <person name="Bezanilla M."/>
            <person name="Blankenship R."/>
            <person name="Cho S.H."/>
            <person name="Dutcher S."/>
            <person name="Estelle M."/>
            <person name="Fawcett J.A."/>
            <person name="Gundlach H."/>
            <person name="Hanada K."/>
            <person name="Heyl A."/>
            <person name="Hicks K.A."/>
            <person name="Hugh J."/>
            <person name="Lohr M."/>
            <person name="Mayer K."/>
            <person name="Melkozernov A."/>
            <person name="Murata T."/>
            <person name="Nelson D."/>
            <person name="Pils B."/>
            <person name="Prigge M."/>
            <person name="Reiss B."/>
            <person name="Renner T."/>
            <person name="Rombauts S."/>
            <person name="Rushton P."/>
            <person name="Sanderfoot A."/>
            <person name="Schween G."/>
            <person name="Shiu S.-H."/>
            <person name="Stueber K."/>
            <person name="Theodoulou F.L."/>
            <person name="Tu H."/>
            <person name="Van de Peer Y."/>
            <person name="Verrier P.J."/>
            <person name="Waters E."/>
            <person name="Wood A."/>
            <person name="Yang L."/>
            <person name="Cove D."/>
            <person name="Cuming A."/>
            <person name="Hasebe M."/>
            <person name="Lucas S."/>
            <person name="Mishler D.B."/>
            <person name="Reski R."/>
            <person name="Grigoriev I."/>
            <person name="Quatrano R.S."/>
            <person name="Boore J.L."/>
        </authorList>
    </citation>
    <scope>NUCLEOTIDE SEQUENCE [LARGE SCALE GENOMIC DNA]</scope>
    <source>
        <strain evidence="2 3">cv. Gransden 2004</strain>
    </source>
</reference>
<proteinExistence type="predicted"/>
<sequence length="89" mass="10275">MSTQTHTETHHIGNLSWKLIAIDFLTILSWEANRRDVTPFLFSVVNSSVCAQDYEYHREIKCQGPDKMADKISNFCLGWGSDLQRQVDE</sequence>
<dbReference type="InParanoid" id="A0A2K1K8J9"/>
<organism evidence="1">
    <name type="scientific">Physcomitrium patens</name>
    <name type="common">Spreading-leaved earth moss</name>
    <name type="synonym">Physcomitrella patens</name>
    <dbReference type="NCBI Taxonomy" id="3218"/>
    <lineage>
        <taxon>Eukaryota</taxon>
        <taxon>Viridiplantae</taxon>
        <taxon>Streptophyta</taxon>
        <taxon>Embryophyta</taxon>
        <taxon>Bryophyta</taxon>
        <taxon>Bryophytina</taxon>
        <taxon>Bryopsida</taxon>
        <taxon>Funariidae</taxon>
        <taxon>Funariales</taxon>
        <taxon>Funariaceae</taxon>
        <taxon>Physcomitrium</taxon>
    </lineage>
</organism>
<dbReference type="Gramene" id="Pp3c8_24220V3.1">
    <property type="protein sequence ID" value="Pp3c8_24220V3.1"/>
    <property type="gene ID" value="Pp3c8_24220"/>
</dbReference>
<protein>
    <submittedName>
        <fullName evidence="1 2">Uncharacterized protein</fullName>
    </submittedName>
</protein>
<accession>A0A2K1K8J9</accession>
<evidence type="ECO:0000313" key="3">
    <source>
        <dbReference type="Proteomes" id="UP000006727"/>
    </source>
</evidence>
<evidence type="ECO:0000313" key="2">
    <source>
        <dbReference type="EnsemblPlants" id="Pp3c8_24220V3.1"/>
    </source>
</evidence>
<keyword evidence="3" id="KW-1185">Reference proteome</keyword>
<name>A0A2K1K8J9_PHYPA</name>
<dbReference type="Proteomes" id="UP000006727">
    <property type="component" value="Chromosome 8"/>
</dbReference>
<dbReference type="AlphaFoldDB" id="A0A2K1K8J9"/>
<reference evidence="1 3" key="2">
    <citation type="journal article" date="2018" name="Plant J.">
        <title>The Physcomitrella patens chromosome-scale assembly reveals moss genome structure and evolution.</title>
        <authorList>
            <person name="Lang D."/>
            <person name="Ullrich K.K."/>
            <person name="Murat F."/>
            <person name="Fuchs J."/>
            <person name="Jenkins J."/>
            <person name="Haas F.B."/>
            <person name="Piednoel M."/>
            <person name="Gundlach H."/>
            <person name="Van Bel M."/>
            <person name="Meyberg R."/>
            <person name="Vives C."/>
            <person name="Morata J."/>
            <person name="Symeonidi A."/>
            <person name="Hiss M."/>
            <person name="Muchero W."/>
            <person name="Kamisugi Y."/>
            <person name="Saleh O."/>
            <person name="Blanc G."/>
            <person name="Decker E.L."/>
            <person name="van Gessel N."/>
            <person name="Grimwood J."/>
            <person name="Hayes R.D."/>
            <person name="Graham S.W."/>
            <person name="Gunter L.E."/>
            <person name="McDaniel S.F."/>
            <person name="Hoernstein S.N.W."/>
            <person name="Larsson A."/>
            <person name="Li F.W."/>
            <person name="Perroud P.F."/>
            <person name="Phillips J."/>
            <person name="Ranjan P."/>
            <person name="Rokshar D.S."/>
            <person name="Rothfels C.J."/>
            <person name="Schneider L."/>
            <person name="Shu S."/>
            <person name="Stevenson D.W."/>
            <person name="Thummler F."/>
            <person name="Tillich M."/>
            <person name="Villarreal Aguilar J.C."/>
            <person name="Widiez T."/>
            <person name="Wong G.K."/>
            <person name="Wymore A."/>
            <person name="Zhang Y."/>
            <person name="Zimmer A.D."/>
            <person name="Quatrano R.S."/>
            <person name="Mayer K.F.X."/>
            <person name="Goodstein D."/>
            <person name="Casacuberta J.M."/>
            <person name="Vandepoele K."/>
            <person name="Reski R."/>
            <person name="Cuming A.C."/>
            <person name="Tuskan G.A."/>
            <person name="Maumus F."/>
            <person name="Salse J."/>
            <person name="Schmutz J."/>
            <person name="Rensing S.A."/>
        </authorList>
    </citation>
    <scope>NUCLEOTIDE SEQUENCE [LARGE SCALE GENOMIC DNA]</scope>
    <source>
        <strain evidence="2 3">cv. Gransden 2004</strain>
    </source>
</reference>
<dbReference type="EnsemblPlants" id="Pp3c8_24220V3.1">
    <property type="protein sequence ID" value="Pp3c8_24220V3.1"/>
    <property type="gene ID" value="Pp3c8_24220"/>
</dbReference>
<gene>
    <name evidence="1" type="ORF">PHYPA_012002</name>
</gene>